<proteinExistence type="evidence at transcript level"/>
<reference evidence="7" key="1">
    <citation type="submission" date="2012-12" db="EMBL/GenBank/DDBJ databases">
        <title>Identification and characterization of a phenylalanine ammonia-lyase gene family in Isatis indigotica Fort.</title>
        <authorList>
            <person name="Liu Q."/>
            <person name="Chen J."/>
            <person name="Zhou X."/>
            <person name="Di P."/>
            <person name="Xiao Y."/>
            <person name="Xuan H."/>
            <person name="Zhang L."/>
            <person name="Chen W."/>
        </authorList>
    </citation>
    <scope>NUCLEOTIDE SEQUENCE</scope>
    <source>
        <tissue evidence="7">Salivary gland</tissue>
    </source>
</reference>
<feature type="signal peptide" evidence="6">
    <location>
        <begin position="1"/>
        <end position="32"/>
    </location>
</feature>
<evidence type="ECO:0000256" key="6">
    <source>
        <dbReference type="SAM" id="SignalP"/>
    </source>
</evidence>
<evidence type="ECO:0000256" key="5">
    <source>
        <dbReference type="ARBA" id="ARBA00034321"/>
    </source>
</evidence>
<name>A0A0K8RC69_IXORI</name>
<evidence type="ECO:0000256" key="2">
    <source>
        <dbReference type="ARBA" id="ARBA00022525"/>
    </source>
</evidence>
<dbReference type="Pfam" id="PF12115">
    <property type="entry name" value="Salp15"/>
    <property type="match status" value="1"/>
</dbReference>
<sequence>MKNTGLFFFIMRTTRLIVAMFVLFAICEPAVANVAIKGMEQMAPNCQKTITDLCKSSPVGELEEVQVAARDCEVTCTYRPPGPKSVERGGVLVQNREFKKVNLPDGMPCAFGAGCDKNGKCICEFCNAKTNVKNAEAPST</sequence>
<keyword evidence="4" id="KW-0325">Glycoprotein</keyword>
<comment type="subcellular location">
    <subcellularLocation>
        <location evidence="1">Secreted</location>
    </subcellularLocation>
</comment>
<dbReference type="EMBL" id="GADI01005719">
    <property type="protein sequence ID" value="JAA68089.1"/>
    <property type="molecule type" value="mRNA"/>
</dbReference>
<protein>
    <submittedName>
        <fullName evidence="7">Putative salp15</fullName>
    </submittedName>
</protein>
<organism evidence="7">
    <name type="scientific">Ixodes ricinus</name>
    <name type="common">Common tick</name>
    <name type="synonym">Acarus ricinus</name>
    <dbReference type="NCBI Taxonomy" id="34613"/>
    <lineage>
        <taxon>Eukaryota</taxon>
        <taxon>Metazoa</taxon>
        <taxon>Ecdysozoa</taxon>
        <taxon>Arthropoda</taxon>
        <taxon>Chelicerata</taxon>
        <taxon>Arachnida</taxon>
        <taxon>Acari</taxon>
        <taxon>Parasitiformes</taxon>
        <taxon>Ixodida</taxon>
        <taxon>Ixodoidea</taxon>
        <taxon>Ixodidae</taxon>
        <taxon>Ixodinae</taxon>
        <taxon>Ixodes</taxon>
    </lineage>
</organism>
<evidence type="ECO:0000256" key="4">
    <source>
        <dbReference type="ARBA" id="ARBA00023180"/>
    </source>
</evidence>
<accession>A0A0K8RC69</accession>
<feature type="chain" id="PRO_5005517111" evidence="6">
    <location>
        <begin position="33"/>
        <end position="140"/>
    </location>
</feature>
<dbReference type="InterPro" id="IPR021971">
    <property type="entry name" value="Salp15"/>
</dbReference>
<keyword evidence="3 6" id="KW-0732">Signal</keyword>
<evidence type="ECO:0000256" key="1">
    <source>
        <dbReference type="ARBA" id="ARBA00004613"/>
    </source>
</evidence>
<dbReference type="GO" id="GO:0005576">
    <property type="term" value="C:extracellular region"/>
    <property type="evidence" value="ECO:0007669"/>
    <property type="project" value="UniProtKB-SubCell"/>
</dbReference>
<dbReference type="AlphaFoldDB" id="A0A0K8RC69"/>
<keyword evidence="2" id="KW-0964">Secreted</keyword>
<evidence type="ECO:0000313" key="7">
    <source>
        <dbReference type="EMBL" id="JAA68089.1"/>
    </source>
</evidence>
<evidence type="ECO:0000256" key="3">
    <source>
        <dbReference type="ARBA" id="ARBA00022729"/>
    </source>
</evidence>
<comment type="similarity">
    <text evidence="5">Belongs to the salp15 family.</text>
</comment>